<evidence type="ECO:0000313" key="1">
    <source>
        <dbReference type="EMBL" id="JAD85771.1"/>
    </source>
</evidence>
<dbReference type="AlphaFoldDB" id="A0A0A9DD56"/>
<reference evidence="1" key="2">
    <citation type="journal article" date="2015" name="Data Brief">
        <title>Shoot transcriptome of the giant reed, Arundo donax.</title>
        <authorList>
            <person name="Barrero R.A."/>
            <person name="Guerrero F.D."/>
            <person name="Moolhuijzen P."/>
            <person name="Goolsby J.A."/>
            <person name="Tidwell J."/>
            <person name="Bellgard S.E."/>
            <person name="Bellgard M.I."/>
        </authorList>
    </citation>
    <scope>NUCLEOTIDE SEQUENCE</scope>
    <source>
        <tissue evidence="1">Shoot tissue taken approximately 20 cm above the soil surface</tissue>
    </source>
</reference>
<reference evidence="1" key="1">
    <citation type="submission" date="2014-09" db="EMBL/GenBank/DDBJ databases">
        <authorList>
            <person name="Magalhaes I.L.F."/>
            <person name="Oliveira U."/>
            <person name="Santos F.R."/>
            <person name="Vidigal T.H.D.A."/>
            <person name="Brescovit A.D."/>
            <person name="Santos A.J."/>
        </authorList>
    </citation>
    <scope>NUCLEOTIDE SEQUENCE</scope>
    <source>
        <tissue evidence="1">Shoot tissue taken approximately 20 cm above the soil surface</tissue>
    </source>
</reference>
<organism evidence="1">
    <name type="scientific">Arundo donax</name>
    <name type="common">Giant reed</name>
    <name type="synonym">Donax arundinaceus</name>
    <dbReference type="NCBI Taxonomy" id="35708"/>
    <lineage>
        <taxon>Eukaryota</taxon>
        <taxon>Viridiplantae</taxon>
        <taxon>Streptophyta</taxon>
        <taxon>Embryophyta</taxon>
        <taxon>Tracheophyta</taxon>
        <taxon>Spermatophyta</taxon>
        <taxon>Magnoliopsida</taxon>
        <taxon>Liliopsida</taxon>
        <taxon>Poales</taxon>
        <taxon>Poaceae</taxon>
        <taxon>PACMAD clade</taxon>
        <taxon>Arundinoideae</taxon>
        <taxon>Arundineae</taxon>
        <taxon>Arundo</taxon>
    </lineage>
</organism>
<accession>A0A0A9DD56</accession>
<proteinExistence type="predicted"/>
<sequence length="46" mass="5189">MLKTDSVTCFIHLANSSCITSKSQLLHFFNNSLCGKSQSYCFVVRE</sequence>
<name>A0A0A9DD56_ARUDO</name>
<protein>
    <submittedName>
        <fullName evidence="1">Uncharacterized protein</fullName>
    </submittedName>
</protein>
<dbReference type="EMBL" id="GBRH01212124">
    <property type="protein sequence ID" value="JAD85771.1"/>
    <property type="molecule type" value="Transcribed_RNA"/>
</dbReference>